<feature type="signal peptide" evidence="4">
    <location>
        <begin position="1"/>
        <end position="23"/>
    </location>
</feature>
<dbReference type="EMBL" id="BMMQ01000001">
    <property type="protein sequence ID" value="GGO59495.1"/>
    <property type="molecule type" value="Genomic_DNA"/>
</dbReference>
<dbReference type="PANTHER" id="PTHR30061">
    <property type="entry name" value="MALTOSE-BINDING PERIPLASMIC PROTEIN"/>
    <property type="match status" value="1"/>
</dbReference>
<reference evidence="6" key="1">
    <citation type="journal article" date="2019" name="Int. J. Syst. Evol. Microbiol.">
        <title>The Global Catalogue of Microorganisms (GCM) 10K type strain sequencing project: providing services to taxonomists for standard genome sequencing and annotation.</title>
        <authorList>
            <consortium name="The Broad Institute Genomics Platform"/>
            <consortium name="The Broad Institute Genome Sequencing Center for Infectious Disease"/>
            <person name="Wu L."/>
            <person name="Ma J."/>
        </authorList>
    </citation>
    <scope>NUCLEOTIDE SEQUENCE [LARGE SCALE GENOMIC DNA]</scope>
    <source>
        <strain evidence="6">CGMCC 4.7181</strain>
    </source>
</reference>
<evidence type="ECO:0000313" key="5">
    <source>
        <dbReference type="EMBL" id="GGO59495.1"/>
    </source>
</evidence>
<proteinExistence type="inferred from homology"/>
<evidence type="ECO:0000256" key="4">
    <source>
        <dbReference type="SAM" id="SignalP"/>
    </source>
</evidence>
<gene>
    <name evidence="5" type="ORF">GCM10010910_02590</name>
</gene>
<accession>A0ABQ2MW93</accession>
<dbReference type="SUPFAM" id="SSF53850">
    <property type="entry name" value="Periplasmic binding protein-like II"/>
    <property type="match status" value="1"/>
</dbReference>
<dbReference type="Proteomes" id="UP000638043">
    <property type="component" value="Unassembled WGS sequence"/>
</dbReference>
<keyword evidence="2" id="KW-0813">Transport</keyword>
<dbReference type="Pfam" id="PF13416">
    <property type="entry name" value="SBP_bac_8"/>
    <property type="match status" value="1"/>
</dbReference>
<dbReference type="RefSeq" id="WP_188699594.1">
    <property type="nucleotide sequence ID" value="NZ_BMMQ01000001.1"/>
</dbReference>
<sequence length="428" mass="44508">MNSITSRALPAAALLGIAGLALAGCSSGSGGSNGGSGGEPAETGTLTVWLVGTDTPQEARDLLKSTFESAHDGWTLELEEKTWADVSENYVAALQSNDAPDVVEVGNTQAIGFIDQGLLADIGDIRGELGDLNPGLEAAGTYDDTFYAAPYYAGGRVVFYSSDTVDADNLPTTLEEYVEQGIGYRTDGMSGIYAPGRDWYNMLPYIWSYGGEIAVDDGGTWDAQFSSAESQQGLKLLQKVYEEATNAPTDGDEADANVPFCAGEVAFLSAPAWMAGSITAPADAENPGCADTFGKNLHAFPLPGATAGEPAPIFAGGSNIAVAQLSDAPEMAKEAVKIMVSKDYQDLMAGAGLTPALLESNAALPDNDVAQSQAEALAVSKSVPTTPKWQEVEASLIIQDSLVRIAQGEDTAKVAEALDARIEEILNG</sequence>
<evidence type="ECO:0000256" key="2">
    <source>
        <dbReference type="ARBA" id="ARBA00022448"/>
    </source>
</evidence>
<evidence type="ECO:0000256" key="1">
    <source>
        <dbReference type="ARBA" id="ARBA00008520"/>
    </source>
</evidence>
<dbReference type="PROSITE" id="PS51257">
    <property type="entry name" value="PROKAR_LIPOPROTEIN"/>
    <property type="match status" value="1"/>
</dbReference>
<evidence type="ECO:0000256" key="3">
    <source>
        <dbReference type="ARBA" id="ARBA00022729"/>
    </source>
</evidence>
<dbReference type="Gene3D" id="3.40.190.10">
    <property type="entry name" value="Periplasmic binding protein-like II"/>
    <property type="match status" value="1"/>
</dbReference>
<protein>
    <submittedName>
        <fullName evidence="5">Sugar ABC transporter substrate-binding protein</fullName>
    </submittedName>
</protein>
<comment type="caution">
    <text evidence="5">The sequence shown here is derived from an EMBL/GenBank/DDBJ whole genome shotgun (WGS) entry which is preliminary data.</text>
</comment>
<dbReference type="InterPro" id="IPR006059">
    <property type="entry name" value="SBP"/>
</dbReference>
<keyword evidence="3 4" id="KW-0732">Signal</keyword>
<organism evidence="5 6">
    <name type="scientific">Microbacterium nanhaiense</name>
    <dbReference type="NCBI Taxonomy" id="1301026"/>
    <lineage>
        <taxon>Bacteria</taxon>
        <taxon>Bacillati</taxon>
        <taxon>Actinomycetota</taxon>
        <taxon>Actinomycetes</taxon>
        <taxon>Micrococcales</taxon>
        <taxon>Microbacteriaceae</taxon>
        <taxon>Microbacterium</taxon>
    </lineage>
</organism>
<evidence type="ECO:0000313" key="6">
    <source>
        <dbReference type="Proteomes" id="UP000638043"/>
    </source>
</evidence>
<comment type="similarity">
    <text evidence="1">Belongs to the bacterial solute-binding protein 1 family.</text>
</comment>
<name>A0ABQ2MW93_9MICO</name>
<dbReference type="PANTHER" id="PTHR30061:SF50">
    <property type="entry name" value="MALTOSE_MALTODEXTRIN-BINDING PERIPLASMIC PROTEIN"/>
    <property type="match status" value="1"/>
</dbReference>
<feature type="chain" id="PRO_5046258476" evidence="4">
    <location>
        <begin position="24"/>
        <end position="428"/>
    </location>
</feature>
<keyword evidence="6" id="KW-1185">Reference proteome</keyword>